<evidence type="ECO:0000256" key="2">
    <source>
        <dbReference type="ARBA" id="ARBA00023043"/>
    </source>
</evidence>
<dbReference type="Pfam" id="PF12796">
    <property type="entry name" value="Ank_2"/>
    <property type="match status" value="2"/>
</dbReference>
<proteinExistence type="predicted"/>
<accession>A0A6A6E9H4</accession>
<dbReference type="PROSITE" id="PS50088">
    <property type="entry name" value="ANK_REPEAT"/>
    <property type="match status" value="2"/>
</dbReference>
<name>A0A6A6E9H4_9PEZI</name>
<sequence>GHEAVVRLLLDKDGVDPDSDDTYGQRPLLCAAENGHEEVVKLLLKDRLDPNSKAIGKYNGGRTSLSFAAANGHEAVVKLLLAKGVDTDFKDKDGRTPLSWAAE</sequence>
<dbReference type="PRINTS" id="PR01415">
    <property type="entry name" value="ANKYRIN"/>
</dbReference>
<evidence type="ECO:0000313" key="5">
    <source>
        <dbReference type="Proteomes" id="UP000800200"/>
    </source>
</evidence>
<dbReference type="Gene3D" id="1.25.40.20">
    <property type="entry name" value="Ankyrin repeat-containing domain"/>
    <property type="match status" value="1"/>
</dbReference>
<feature type="repeat" description="ANK" evidence="3">
    <location>
        <begin position="23"/>
        <end position="55"/>
    </location>
</feature>
<dbReference type="PROSITE" id="PS50297">
    <property type="entry name" value="ANK_REP_REGION"/>
    <property type="match status" value="2"/>
</dbReference>
<dbReference type="InterPro" id="IPR002110">
    <property type="entry name" value="Ankyrin_rpt"/>
</dbReference>
<dbReference type="InterPro" id="IPR036770">
    <property type="entry name" value="Ankyrin_rpt-contain_sf"/>
</dbReference>
<dbReference type="SMART" id="SM00248">
    <property type="entry name" value="ANK"/>
    <property type="match status" value="2"/>
</dbReference>
<reference evidence="4" key="1">
    <citation type="journal article" date="2020" name="Stud. Mycol.">
        <title>101 Dothideomycetes genomes: a test case for predicting lifestyles and emergence of pathogens.</title>
        <authorList>
            <person name="Haridas S."/>
            <person name="Albert R."/>
            <person name="Binder M."/>
            <person name="Bloem J."/>
            <person name="Labutti K."/>
            <person name="Salamov A."/>
            <person name="Andreopoulos B."/>
            <person name="Baker S."/>
            <person name="Barry K."/>
            <person name="Bills G."/>
            <person name="Bluhm B."/>
            <person name="Cannon C."/>
            <person name="Castanera R."/>
            <person name="Culley D."/>
            <person name="Daum C."/>
            <person name="Ezra D."/>
            <person name="Gonzalez J."/>
            <person name="Henrissat B."/>
            <person name="Kuo A."/>
            <person name="Liang C."/>
            <person name="Lipzen A."/>
            <person name="Lutzoni F."/>
            <person name="Magnuson J."/>
            <person name="Mondo S."/>
            <person name="Nolan M."/>
            <person name="Ohm R."/>
            <person name="Pangilinan J."/>
            <person name="Park H.-J."/>
            <person name="Ramirez L."/>
            <person name="Alfaro M."/>
            <person name="Sun H."/>
            <person name="Tritt A."/>
            <person name="Yoshinaga Y."/>
            <person name="Zwiers L.-H."/>
            <person name="Turgeon B."/>
            <person name="Goodwin S."/>
            <person name="Spatafora J."/>
            <person name="Crous P."/>
            <person name="Grigoriev I."/>
        </authorList>
    </citation>
    <scope>NUCLEOTIDE SEQUENCE</scope>
    <source>
        <strain evidence="4">CBS 207.26</strain>
    </source>
</reference>
<dbReference type="PANTHER" id="PTHR24198:SF165">
    <property type="entry name" value="ANKYRIN REPEAT-CONTAINING PROTEIN-RELATED"/>
    <property type="match status" value="1"/>
</dbReference>
<keyword evidence="5" id="KW-1185">Reference proteome</keyword>
<protein>
    <submittedName>
        <fullName evidence="4">Ankyrin</fullName>
    </submittedName>
</protein>
<gene>
    <name evidence="4" type="ORF">K469DRAFT_520709</name>
</gene>
<dbReference type="OrthoDB" id="341259at2759"/>
<keyword evidence="2 3" id="KW-0040">ANK repeat</keyword>
<evidence type="ECO:0000256" key="3">
    <source>
        <dbReference type="PROSITE-ProRule" id="PRU00023"/>
    </source>
</evidence>
<organism evidence="4 5">
    <name type="scientific">Zopfia rhizophila CBS 207.26</name>
    <dbReference type="NCBI Taxonomy" id="1314779"/>
    <lineage>
        <taxon>Eukaryota</taxon>
        <taxon>Fungi</taxon>
        <taxon>Dikarya</taxon>
        <taxon>Ascomycota</taxon>
        <taxon>Pezizomycotina</taxon>
        <taxon>Dothideomycetes</taxon>
        <taxon>Dothideomycetes incertae sedis</taxon>
        <taxon>Zopfiaceae</taxon>
        <taxon>Zopfia</taxon>
    </lineage>
</organism>
<evidence type="ECO:0000313" key="4">
    <source>
        <dbReference type="EMBL" id="KAF2187188.1"/>
    </source>
</evidence>
<dbReference type="Proteomes" id="UP000800200">
    <property type="component" value="Unassembled WGS sequence"/>
</dbReference>
<dbReference type="AlphaFoldDB" id="A0A6A6E9H4"/>
<keyword evidence="1" id="KW-0677">Repeat</keyword>
<dbReference type="EMBL" id="ML994628">
    <property type="protein sequence ID" value="KAF2187188.1"/>
    <property type="molecule type" value="Genomic_DNA"/>
</dbReference>
<dbReference type="SUPFAM" id="SSF48403">
    <property type="entry name" value="Ankyrin repeat"/>
    <property type="match status" value="1"/>
</dbReference>
<feature type="non-terminal residue" evidence="4">
    <location>
        <position position="1"/>
    </location>
</feature>
<evidence type="ECO:0000256" key="1">
    <source>
        <dbReference type="ARBA" id="ARBA00022737"/>
    </source>
</evidence>
<feature type="non-terminal residue" evidence="4">
    <location>
        <position position="103"/>
    </location>
</feature>
<dbReference type="PANTHER" id="PTHR24198">
    <property type="entry name" value="ANKYRIN REPEAT AND PROTEIN KINASE DOMAIN-CONTAINING PROTEIN"/>
    <property type="match status" value="1"/>
</dbReference>
<feature type="repeat" description="ANK" evidence="3">
    <location>
        <begin position="60"/>
        <end position="92"/>
    </location>
</feature>